<reference evidence="2" key="1">
    <citation type="journal article" date="2019" name="Sci. Rep.">
        <title>Draft genome of Tanacetum cinerariifolium, the natural source of mosquito coil.</title>
        <authorList>
            <person name="Yamashiro T."/>
            <person name="Shiraishi A."/>
            <person name="Satake H."/>
            <person name="Nakayama K."/>
        </authorList>
    </citation>
    <scope>NUCLEOTIDE SEQUENCE</scope>
</reference>
<name>A0A699UEU7_TANCI</name>
<sequence>VLLRDNALVILKQKFEKAEQERHELKLKLEKFQISSKNLIQLLASQTNDKTILGYNTQVFTSFMFDCDEMFSSENDESLPTSPKYDRYHSGDGYHVVSSPYIGTFMPPKPDLVFHDAPNVNETVHTAFNVELSHTKPDKELYHGPSTPIIED</sequence>
<evidence type="ECO:0000256" key="1">
    <source>
        <dbReference type="SAM" id="Coils"/>
    </source>
</evidence>
<feature type="non-terminal residue" evidence="2">
    <location>
        <position position="1"/>
    </location>
</feature>
<feature type="coiled-coil region" evidence="1">
    <location>
        <begin position="8"/>
        <end position="35"/>
    </location>
</feature>
<gene>
    <name evidence="2" type="ORF">Tci_893624</name>
</gene>
<keyword evidence="1" id="KW-0175">Coiled coil</keyword>
<dbReference type="AlphaFoldDB" id="A0A699UEU7"/>
<proteinExistence type="predicted"/>
<evidence type="ECO:0000313" key="2">
    <source>
        <dbReference type="EMBL" id="GFD21655.1"/>
    </source>
</evidence>
<protein>
    <submittedName>
        <fullName evidence="2">Uncharacterized protein</fullName>
    </submittedName>
</protein>
<comment type="caution">
    <text evidence="2">The sequence shown here is derived from an EMBL/GenBank/DDBJ whole genome shotgun (WGS) entry which is preliminary data.</text>
</comment>
<dbReference type="EMBL" id="BKCJ011331321">
    <property type="protein sequence ID" value="GFD21655.1"/>
    <property type="molecule type" value="Genomic_DNA"/>
</dbReference>
<accession>A0A699UEU7</accession>
<organism evidence="2">
    <name type="scientific">Tanacetum cinerariifolium</name>
    <name type="common">Dalmatian daisy</name>
    <name type="synonym">Chrysanthemum cinerariifolium</name>
    <dbReference type="NCBI Taxonomy" id="118510"/>
    <lineage>
        <taxon>Eukaryota</taxon>
        <taxon>Viridiplantae</taxon>
        <taxon>Streptophyta</taxon>
        <taxon>Embryophyta</taxon>
        <taxon>Tracheophyta</taxon>
        <taxon>Spermatophyta</taxon>
        <taxon>Magnoliopsida</taxon>
        <taxon>eudicotyledons</taxon>
        <taxon>Gunneridae</taxon>
        <taxon>Pentapetalae</taxon>
        <taxon>asterids</taxon>
        <taxon>campanulids</taxon>
        <taxon>Asterales</taxon>
        <taxon>Asteraceae</taxon>
        <taxon>Asteroideae</taxon>
        <taxon>Anthemideae</taxon>
        <taxon>Anthemidinae</taxon>
        <taxon>Tanacetum</taxon>
    </lineage>
</organism>